<accession>A0ABR9QYA6</accession>
<gene>
    <name evidence="2" type="ORF">INF20_05460</name>
</gene>
<comment type="caution">
    <text evidence="2">The sequence shown here is derived from an EMBL/GenBank/DDBJ whole genome shotgun (WGS) entry which is preliminary data.</text>
</comment>
<dbReference type="SUPFAM" id="SSF64376">
    <property type="entry name" value="YlxR-like"/>
    <property type="match status" value="1"/>
</dbReference>
<dbReference type="NCBIfam" id="NF047356">
    <property type="entry name" value="RNA_bind_RnpM"/>
    <property type="match status" value="1"/>
</dbReference>
<proteinExistence type="predicted"/>
<reference evidence="2 3" key="1">
    <citation type="submission" date="2020-10" db="EMBL/GenBank/DDBJ databases">
        <title>ChiBAC.</title>
        <authorList>
            <person name="Zenner C."/>
            <person name="Hitch T.C.A."/>
            <person name="Clavel T."/>
        </authorList>
    </citation>
    <scope>NUCLEOTIDE SEQUENCE [LARGE SCALE GENOMIC DNA]</scope>
    <source>
        <strain evidence="2 3">DSM 108706</strain>
    </source>
</reference>
<protein>
    <submittedName>
        <fullName evidence="2">YlxR family protein</fullName>
    </submittedName>
</protein>
<dbReference type="Proteomes" id="UP001516588">
    <property type="component" value="Unassembled WGS sequence"/>
</dbReference>
<dbReference type="RefSeq" id="WP_226385374.1">
    <property type="nucleotide sequence ID" value="NZ_JADCKA010000008.1"/>
</dbReference>
<dbReference type="PANTHER" id="PTHR34215">
    <property type="entry name" value="BLL0784 PROTEIN"/>
    <property type="match status" value="1"/>
</dbReference>
<dbReference type="PANTHER" id="PTHR34215:SF1">
    <property type="entry name" value="YLXR DOMAIN-CONTAINING PROTEIN"/>
    <property type="match status" value="1"/>
</dbReference>
<evidence type="ECO:0000259" key="1">
    <source>
        <dbReference type="Pfam" id="PF04296"/>
    </source>
</evidence>
<sequence>MKTQKTPMRKCIGCNTSKPKKELIRIACYEGEVTVDITGKAKGRGVYICKDAECLNKAIKRKAFKRSFGQDITEEQQQTLLEEIKKHEE</sequence>
<dbReference type="InterPro" id="IPR007393">
    <property type="entry name" value="YlxR_dom"/>
</dbReference>
<dbReference type="InterPro" id="IPR037465">
    <property type="entry name" value="YlxR"/>
</dbReference>
<dbReference type="CDD" id="cd00279">
    <property type="entry name" value="YlxR"/>
    <property type="match status" value="1"/>
</dbReference>
<feature type="domain" description="YlxR" evidence="1">
    <location>
        <begin position="9"/>
        <end position="80"/>
    </location>
</feature>
<evidence type="ECO:0000313" key="3">
    <source>
        <dbReference type="Proteomes" id="UP001516588"/>
    </source>
</evidence>
<name>A0ABR9QYA6_9FIRM</name>
<dbReference type="Pfam" id="PF04296">
    <property type="entry name" value="YlxR"/>
    <property type="match status" value="1"/>
</dbReference>
<dbReference type="InterPro" id="IPR035931">
    <property type="entry name" value="YlxR-like_sf"/>
</dbReference>
<organism evidence="2 3">
    <name type="scientific">Gallibacter intestinalis</name>
    <dbReference type="NCBI Taxonomy" id="2779356"/>
    <lineage>
        <taxon>Bacteria</taxon>
        <taxon>Bacillati</taxon>
        <taxon>Bacillota</taxon>
        <taxon>Clostridia</taxon>
        <taxon>Eubacteriales</taxon>
        <taxon>Eubacteriaceae</taxon>
        <taxon>Gallibacter</taxon>
    </lineage>
</organism>
<keyword evidence="3" id="KW-1185">Reference proteome</keyword>
<evidence type="ECO:0000313" key="2">
    <source>
        <dbReference type="EMBL" id="MBE5035727.1"/>
    </source>
</evidence>
<dbReference type="EMBL" id="JADCKA010000008">
    <property type="protein sequence ID" value="MBE5035727.1"/>
    <property type="molecule type" value="Genomic_DNA"/>
</dbReference>
<dbReference type="Gene3D" id="3.30.1230.10">
    <property type="entry name" value="YlxR-like"/>
    <property type="match status" value="1"/>
</dbReference>